<keyword evidence="5" id="KW-0156">Chromatin regulator</keyword>
<comment type="subcellular location">
    <subcellularLocation>
        <location evidence="2">Chromosome</location>
    </subcellularLocation>
    <subcellularLocation>
        <location evidence="1">Nucleus</location>
    </subcellularLocation>
</comment>
<evidence type="ECO:0000256" key="9">
    <source>
        <dbReference type="ARBA" id="ARBA00069454"/>
    </source>
</evidence>
<dbReference type="InterPro" id="IPR026541">
    <property type="entry name" value="MRG_dom"/>
</dbReference>
<dbReference type="Proteomes" id="UP000091820">
    <property type="component" value="Unassembled WGS sequence"/>
</dbReference>
<keyword evidence="7" id="KW-0804">Transcription</keyword>
<evidence type="ECO:0000256" key="1">
    <source>
        <dbReference type="ARBA" id="ARBA00004123"/>
    </source>
</evidence>
<protein>
    <recommendedName>
        <fullName evidence="9">Protein male-specific lethal-3</fullName>
    </recommendedName>
</protein>
<dbReference type="GO" id="GO:0006355">
    <property type="term" value="P:regulation of DNA-templated transcription"/>
    <property type="evidence" value="ECO:0007669"/>
    <property type="project" value="InterPro"/>
</dbReference>
<dbReference type="Gene3D" id="1.10.274.30">
    <property type="entry name" value="MRG domain"/>
    <property type="match status" value="1"/>
</dbReference>
<dbReference type="GO" id="GO:0006325">
    <property type="term" value="P:chromatin organization"/>
    <property type="evidence" value="ECO:0007669"/>
    <property type="project" value="UniProtKB-KW"/>
</dbReference>
<dbReference type="GO" id="GO:0005634">
    <property type="term" value="C:nucleus"/>
    <property type="evidence" value="ECO:0007669"/>
    <property type="project" value="UniProtKB-SubCell"/>
</dbReference>
<dbReference type="PANTHER" id="PTHR10880:SF15">
    <property type="entry name" value="MSL COMPLEX SUBUNIT 3"/>
    <property type="match status" value="1"/>
</dbReference>
<feature type="domain" description="MSL3 chromodomain-like" evidence="12">
    <location>
        <begin position="12"/>
        <end position="89"/>
    </location>
</feature>
<sequence>MVSTRGPKSRYFEKGEKVLCYEPDPSKAKVLYDSKILGTYETKDKRGRKTIQYKVHFQGWSSSWDRKVSADFVLKDTEENRKLQRDLAEKAQLQLGAYLYRKERNSNKKRLRKSAATSEDSADASTSPNKLRPRGLSEDNFSSGSTFEKHEEDCYMNCETDSYSSSIESIHDEDRVMLRISERLRQYLEYDHDMIVKYAKQHTLPSRLPAIAILENFVKQTALKMVFSTTQAESTRRRNTQQRTDKKEKEFDKLITTVGLLKEVADGLRIYFDFTITDHLLYKEEKEHALSFLSEDNLKNFTYVPTPAFSLDWFNAKPDSSEVHSTNIQTSSEHMETATTSTLLSTNTAVVSSTQHSLEAITPTQEEQPQRRKLRSHRSDDCDLTLENCLSSIASTSSGASTPLHSSIPIPNLNYLKSLQPISPQIRDFLQSVLSWRLLSSNAAASPSMIFGAPHLARLIVKLPEFLNATNMSDEKLKVLLQHLDTFTNYLESHKEWFNEDNYARSSSSLRISKHIDTKMETTLFQDQKQQLDKQRQQNLVTSAASFQDIQEDISTSLMMTNDITTDSPQQTDAEISPST</sequence>
<dbReference type="InterPro" id="IPR053820">
    <property type="entry name" value="MSL3_chromo-like"/>
</dbReference>
<dbReference type="PANTHER" id="PTHR10880">
    <property type="entry name" value="MORTALITY FACTOR 4-LIKE PROTEIN"/>
    <property type="match status" value="1"/>
</dbReference>
<keyword evidence="8" id="KW-0539">Nucleus</keyword>
<proteinExistence type="predicted"/>
<evidence type="ECO:0000256" key="6">
    <source>
        <dbReference type="ARBA" id="ARBA00023015"/>
    </source>
</evidence>
<feature type="compositionally biased region" description="Low complexity" evidence="10">
    <location>
        <begin position="114"/>
        <end position="127"/>
    </location>
</feature>
<dbReference type="GO" id="GO:0035267">
    <property type="term" value="C:NuA4 histone acetyltransferase complex"/>
    <property type="evidence" value="ECO:0007669"/>
    <property type="project" value="TreeGrafter"/>
</dbReference>
<keyword evidence="14" id="KW-1185">Reference proteome</keyword>
<feature type="region of interest" description="Disordered" evidence="10">
    <location>
        <begin position="105"/>
        <end position="146"/>
    </location>
</feature>
<evidence type="ECO:0000256" key="10">
    <source>
        <dbReference type="SAM" id="MobiDB-lite"/>
    </source>
</evidence>
<feature type="region of interest" description="Disordered" evidence="10">
    <location>
        <begin position="355"/>
        <end position="379"/>
    </location>
</feature>
<dbReference type="Pfam" id="PF22732">
    <property type="entry name" value="MSL3_chromo-like"/>
    <property type="match status" value="1"/>
</dbReference>
<evidence type="ECO:0000256" key="4">
    <source>
        <dbReference type="ARBA" id="ARBA00022843"/>
    </source>
</evidence>
<evidence type="ECO:0000256" key="7">
    <source>
        <dbReference type="ARBA" id="ARBA00023163"/>
    </source>
</evidence>
<evidence type="ECO:0000256" key="8">
    <source>
        <dbReference type="ARBA" id="ARBA00023242"/>
    </source>
</evidence>
<dbReference type="Pfam" id="PF05712">
    <property type="entry name" value="MRG"/>
    <property type="match status" value="1"/>
</dbReference>
<reference evidence="14" key="1">
    <citation type="submission" date="2014-03" db="EMBL/GenBank/DDBJ databases">
        <authorList>
            <person name="Aksoy S."/>
            <person name="Warren W."/>
            <person name="Wilson R.K."/>
        </authorList>
    </citation>
    <scope>NUCLEOTIDE SEQUENCE [LARGE SCALE GENOMIC DNA]</scope>
    <source>
        <strain evidence="14">IAEA</strain>
    </source>
</reference>
<keyword evidence="4" id="KW-0832">Ubl conjugation</keyword>
<dbReference type="InterPro" id="IPR038217">
    <property type="entry name" value="MRG_C_sf"/>
</dbReference>
<dbReference type="PROSITE" id="PS51640">
    <property type="entry name" value="MRG"/>
    <property type="match status" value="1"/>
</dbReference>
<name>A0A1A9WG28_9MUSC</name>
<dbReference type="VEuPathDB" id="VectorBase:GBRI018488"/>
<evidence type="ECO:0000259" key="12">
    <source>
        <dbReference type="Pfam" id="PF22732"/>
    </source>
</evidence>
<organism evidence="13 14">
    <name type="scientific">Glossina brevipalpis</name>
    <dbReference type="NCBI Taxonomy" id="37001"/>
    <lineage>
        <taxon>Eukaryota</taxon>
        <taxon>Metazoa</taxon>
        <taxon>Ecdysozoa</taxon>
        <taxon>Arthropoda</taxon>
        <taxon>Hexapoda</taxon>
        <taxon>Insecta</taxon>
        <taxon>Pterygota</taxon>
        <taxon>Neoptera</taxon>
        <taxon>Endopterygota</taxon>
        <taxon>Diptera</taxon>
        <taxon>Brachycera</taxon>
        <taxon>Muscomorpha</taxon>
        <taxon>Hippoboscoidea</taxon>
        <taxon>Glossinidae</taxon>
        <taxon>Glossina</taxon>
    </lineage>
</organism>
<evidence type="ECO:0000313" key="14">
    <source>
        <dbReference type="Proteomes" id="UP000091820"/>
    </source>
</evidence>
<feature type="domain" description="MRG" evidence="11">
    <location>
        <begin position="166"/>
        <end position="504"/>
    </location>
</feature>
<dbReference type="GO" id="GO:0072487">
    <property type="term" value="C:MSL complex"/>
    <property type="evidence" value="ECO:0007669"/>
    <property type="project" value="TreeGrafter"/>
</dbReference>
<evidence type="ECO:0000256" key="5">
    <source>
        <dbReference type="ARBA" id="ARBA00022853"/>
    </source>
</evidence>
<evidence type="ECO:0000256" key="2">
    <source>
        <dbReference type="ARBA" id="ARBA00004286"/>
    </source>
</evidence>
<evidence type="ECO:0000259" key="11">
    <source>
        <dbReference type="Pfam" id="PF05712"/>
    </source>
</evidence>
<dbReference type="InterPro" id="IPR008676">
    <property type="entry name" value="MRG"/>
</dbReference>
<dbReference type="InterPro" id="IPR016197">
    <property type="entry name" value="Chromo-like_dom_sf"/>
</dbReference>
<dbReference type="FunFam" id="2.30.30.140:FF:000042">
    <property type="entry name" value="male-specific lethal 3 homolog"/>
    <property type="match status" value="1"/>
</dbReference>
<dbReference type="STRING" id="37001.A0A1A9WG28"/>
<dbReference type="EnsemblMetazoa" id="GBRI018488-RA">
    <property type="protein sequence ID" value="GBRI018488-PA"/>
    <property type="gene ID" value="GBRI018488"/>
</dbReference>
<dbReference type="Gene3D" id="2.30.30.140">
    <property type="match status" value="1"/>
</dbReference>
<dbReference type="AlphaFoldDB" id="A0A1A9WG28"/>
<evidence type="ECO:0000256" key="3">
    <source>
        <dbReference type="ARBA" id="ARBA00022454"/>
    </source>
</evidence>
<reference evidence="13" key="2">
    <citation type="submission" date="2020-05" db="UniProtKB">
        <authorList>
            <consortium name="EnsemblMetazoa"/>
        </authorList>
    </citation>
    <scope>IDENTIFICATION</scope>
    <source>
        <strain evidence="13">IAEA</strain>
    </source>
</reference>
<keyword evidence="6" id="KW-0805">Transcription regulation</keyword>
<evidence type="ECO:0000313" key="13">
    <source>
        <dbReference type="EnsemblMetazoa" id="GBRI018488-PA"/>
    </source>
</evidence>
<keyword evidence="3" id="KW-0158">Chromosome</keyword>
<dbReference type="SUPFAM" id="SSF54160">
    <property type="entry name" value="Chromo domain-like"/>
    <property type="match status" value="1"/>
</dbReference>
<accession>A0A1A9WG28</accession>